<evidence type="ECO:0000313" key="1">
    <source>
        <dbReference type="EMBL" id="GAK56739.1"/>
    </source>
</evidence>
<gene>
    <name evidence="1" type="ORF">U27_03703</name>
</gene>
<name>A0A081BWN4_VECG1</name>
<dbReference type="CDD" id="cd02980">
    <property type="entry name" value="TRX_Fd_family"/>
    <property type="match status" value="1"/>
</dbReference>
<dbReference type="AlphaFoldDB" id="A0A081BWN4"/>
<dbReference type="HOGENOM" id="CLU_2491507_0_0_0"/>
<reference evidence="1" key="1">
    <citation type="journal article" date="2015" name="PeerJ">
        <title>First genomic representation of candidate bacterial phylum KSB3 points to enhanced environmental sensing as a trigger of wastewater bulking.</title>
        <authorList>
            <person name="Sekiguchi Y."/>
            <person name="Ohashi A."/>
            <person name="Parks D.H."/>
            <person name="Yamauchi T."/>
            <person name="Tyson G.W."/>
            <person name="Hugenholtz P."/>
        </authorList>
    </citation>
    <scope>NUCLEOTIDE SEQUENCE [LARGE SCALE GENOMIC DNA]</scope>
</reference>
<dbReference type="eggNOG" id="COG3411">
    <property type="taxonomic scope" value="Bacteria"/>
</dbReference>
<evidence type="ECO:0000313" key="2">
    <source>
        <dbReference type="Proteomes" id="UP000030661"/>
    </source>
</evidence>
<dbReference type="Proteomes" id="UP000030661">
    <property type="component" value="Unassembled WGS sequence"/>
</dbReference>
<protein>
    <submittedName>
        <fullName evidence="1">Uncharacterized protein</fullName>
    </submittedName>
</protein>
<proteinExistence type="predicted"/>
<organism evidence="1">
    <name type="scientific">Vecturithrix granuli</name>
    <dbReference type="NCBI Taxonomy" id="1499967"/>
    <lineage>
        <taxon>Bacteria</taxon>
        <taxon>Candidatus Moduliflexota</taxon>
        <taxon>Candidatus Vecturitrichia</taxon>
        <taxon>Candidatus Vecturitrichales</taxon>
        <taxon>Candidatus Vecturitrichaceae</taxon>
        <taxon>Candidatus Vecturithrix</taxon>
    </lineage>
</organism>
<keyword evidence="2" id="KW-1185">Reference proteome</keyword>
<sequence length="86" mass="9861">MGAIKVLPQIQELLQRYNLEVSVELKGTFCLGPCADGIIMKYGETLFKHIRPHNVEEKFQQEILPLYLYFLKGGCLMDNQSQSQTL</sequence>
<accession>A0A081BWN4</accession>
<dbReference type="STRING" id="1499967.U27_03703"/>
<dbReference type="EMBL" id="DF820465">
    <property type="protein sequence ID" value="GAK56739.1"/>
    <property type="molecule type" value="Genomic_DNA"/>
</dbReference>
<dbReference type="Gene3D" id="3.40.30.10">
    <property type="entry name" value="Glutaredoxin"/>
    <property type="match status" value="1"/>
</dbReference>